<dbReference type="PANTHER" id="PTHR14819">
    <property type="entry name" value="GTP-BINDING"/>
    <property type="match status" value="1"/>
</dbReference>
<gene>
    <name evidence="1" type="ORF">MCOR_18743</name>
</gene>
<accession>A0A6J8BG66</accession>
<name>A0A6J8BG66_MYTCO</name>
<keyword evidence="2" id="KW-1185">Reference proteome</keyword>
<proteinExistence type="predicted"/>
<protein>
    <submittedName>
        <fullName evidence="1">Uncharacterized protein</fullName>
    </submittedName>
</protein>
<dbReference type="PANTHER" id="PTHR14819:SF25">
    <property type="entry name" value="CHROMOSOME UNDETERMINED SCAFFOLD_52, WHOLE GENOME SHOTGUN SEQUENCE"/>
    <property type="match status" value="1"/>
</dbReference>
<evidence type="ECO:0000313" key="2">
    <source>
        <dbReference type="Proteomes" id="UP000507470"/>
    </source>
</evidence>
<dbReference type="Proteomes" id="UP000507470">
    <property type="component" value="Unassembled WGS sequence"/>
</dbReference>
<organism evidence="1 2">
    <name type="scientific">Mytilus coruscus</name>
    <name type="common">Sea mussel</name>
    <dbReference type="NCBI Taxonomy" id="42192"/>
    <lineage>
        <taxon>Eukaryota</taxon>
        <taxon>Metazoa</taxon>
        <taxon>Spiralia</taxon>
        <taxon>Lophotrochozoa</taxon>
        <taxon>Mollusca</taxon>
        <taxon>Bivalvia</taxon>
        <taxon>Autobranchia</taxon>
        <taxon>Pteriomorphia</taxon>
        <taxon>Mytilida</taxon>
        <taxon>Mytiloidea</taxon>
        <taxon>Mytilidae</taxon>
        <taxon>Mytilinae</taxon>
        <taxon>Mytilus</taxon>
    </lineage>
</organism>
<dbReference type="EMBL" id="CACVKT020003300">
    <property type="protein sequence ID" value="CAC5382955.1"/>
    <property type="molecule type" value="Genomic_DNA"/>
</dbReference>
<sequence length="234" mass="26987">MCEWIECFLDQIKSANLALTFNHGSFQLLSDHDVKNFEGFLLNIVTNLSELETDLINTWKEKTPSDFTWSGDNPYDLIYNFLWGCASKCPWCHEPCQKSDKAHGSERDCHNCIQHRPSGVAGIRCTNTGQVSVESCNFSVQSTMRMRCGVWCGCSKEQCNVNHPFREYKKYMKDWDIQPLADMSNSKYWNWFMNTFSEHLAKYDGGKQPKIPSSWKSLTKDDAIQSLSEVYVIT</sequence>
<evidence type="ECO:0000313" key="1">
    <source>
        <dbReference type="EMBL" id="CAC5382955.1"/>
    </source>
</evidence>
<dbReference type="AlphaFoldDB" id="A0A6J8BG66"/>
<dbReference type="InterPro" id="IPR052986">
    <property type="entry name" value="VLIG_GTPase"/>
</dbReference>
<dbReference type="OrthoDB" id="1597724at2759"/>
<reference evidence="1 2" key="1">
    <citation type="submission" date="2020-06" db="EMBL/GenBank/DDBJ databases">
        <authorList>
            <person name="Li R."/>
            <person name="Bekaert M."/>
        </authorList>
    </citation>
    <scope>NUCLEOTIDE SEQUENCE [LARGE SCALE GENOMIC DNA]</scope>
    <source>
        <strain evidence="2">wild</strain>
    </source>
</reference>